<keyword evidence="1" id="KW-0472">Membrane</keyword>
<feature type="transmembrane region" description="Helical" evidence="1">
    <location>
        <begin position="862"/>
        <end position="879"/>
    </location>
</feature>
<dbReference type="SUPFAM" id="SSF82866">
    <property type="entry name" value="Multidrug efflux transporter AcrB transmembrane domain"/>
    <property type="match status" value="2"/>
</dbReference>
<gene>
    <name evidence="2" type="ORF">FRC96_03725</name>
</gene>
<comment type="caution">
    <text evidence="2">The sequence shown here is derived from an EMBL/GenBank/DDBJ whole genome shotgun (WGS) entry which is preliminary data.</text>
</comment>
<feature type="transmembrane region" description="Helical" evidence="1">
    <location>
        <begin position="967"/>
        <end position="986"/>
    </location>
</feature>
<keyword evidence="1" id="KW-0812">Transmembrane</keyword>
<feature type="transmembrane region" description="Helical" evidence="1">
    <location>
        <begin position="891"/>
        <end position="911"/>
    </location>
</feature>
<name>A0A5C6XPH7_9DELT</name>
<dbReference type="Gene3D" id="3.30.70.1440">
    <property type="entry name" value="Multidrug efflux transporter AcrB pore domain"/>
    <property type="match status" value="1"/>
</dbReference>
<feature type="transmembrane region" description="Helical" evidence="1">
    <location>
        <begin position="389"/>
        <end position="414"/>
    </location>
</feature>
<dbReference type="GO" id="GO:0042910">
    <property type="term" value="F:xenobiotic transmembrane transporter activity"/>
    <property type="evidence" value="ECO:0007669"/>
    <property type="project" value="TreeGrafter"/>
</dbReference>
<evidence type="ECO:0000313" key="3">
    <source>
        <dbReference type="Proteomes" id="UP000321046"/>
    </source>
</evidence>
<dbReference type="Proteomes" id="UP000321046">
    <property type="component" value="Unassembled WGS sequence"/>
</dbReference>
<feature type="transmembrane region" description="Helical" evidence="1">
    <location>
        <begin position="998"/>
        <end position="1021"/>
    </location>
</feature>
<dbReference type="RefSeq" id="WP_146972826.1">
    <property type="nucleotide sequence ID" value="NZ_VOSL01000017.1"/>
</dbReference>
<dbReference type="Gene3D" id="1.20.1640.10">
    <property type="entry name" value="Multidrug efflux transporter AcrB transmembrane domain"/>
    <property type="match status" value="2"/>
</dbReference>
<evidence type="ECO:0000313" key="2">
    <source>
        <dbReference type="EMBL" id="TXD41694.1"/>
    </source>
</evidence>
<dbReference type="InterPro" id="IPR027463">
    <property type="entry name" value="AcrB_DN_DC_subdom"/>
</dbReference>
<dbReference type="Pfam" id="PF00873">
    <property type="entry name" value="ACR_tran"/>
    <property type="match status" value="1"/>
</dbReference>
<feature type="transmembrane region" description="Helical" evidence="1">
    <location>
        <begin position="917"/>
        <end position="941"/>
    </location>
</feature>
<accession>A0A5C6XPH7</accession>
<feature type="transmembrane region" description="Helical" evidence="1">
    <location>
        <begin position="468"/>
        <end position="489"/>
    </location>
</feature>
<dbReference type="OrthoDB" id="9759330at2"/>
<dbReference type="GO" id="GO:0005886">
    <property type="term" value="C:plasma membrane"/>
    <property type="evidence" value="ECO:0007669"/>
    <property type="project" value="TreeGrafter"/>
</dbReference>
<dbReference type="InterPro" id="IPR001036">
    <property type="entry name" value="Acrflvin-R"/>
</dbReference>
<dbReference type="Gene3D" id="3.30.70.1430">
    <property type="entry name" value="Multidrug efflux transporter AcrB pore domain"/>
    <property type="match status" value="2"/>
</dbReference>
<dbReference type="SUPFAM" id="SSF82693">
    <property type="entry name" value="Multidrug efflux transporter AcrB pore domain, PN1, PN2, PC1 and PC2 subdomains"/>
    <property type="match status" value="3"/>
</dbReference>
<dbReference type="PANTHER" id="PTHR32063:SF0">
    <property type="entry name" value="SWARMING MOTILITY PROTEIN SWRC"/>
    <property type="match status" value="1"/>
</dbReference>
<reference evidence="2 3" key="1">
    <citation type="submission" date="2019-08" db="EMBL/GenBank/DDBJ databases">
        <title>Bradymonadales sp. TMQ2.</title>
        <authorList>
            <person name="Liang Q."/>
        </authorList>
    </citation>
    <scope>NUCLEOTIDE SEQUENCE [LARGE SCALE GENOMIC DNA]</scope>
    <source>
        <strain evidence="2 3">TMQ2</strain>
    </source>
</reference>
<dbReference type="SUPFAM" id="SSF82714">
    <property type="entry name" value="Multidrug efflux transporter AcrB TolC docking domain, DN and DC subdomains"/>
    <property type="match status" value="2"/>
</dbReference>
<dbReference type="EMBL" id="VOSL01000017">
    <property type="protein sequence ID" value="TXD41694.1"/>
    <property type="molecule type" value="Genomic_DNA"/>
</dbReference>
<dbReference type="PRINTS" id="PR00702">
    <property type="entry name" value="ACRIFLAVINRP"/>
</dbReference>
<dbReference type="Gene3D" id="3.30.70.1320">
    <property type="entry name" value="Multidrug efflux transporter AcrB pore domain like"/>
    <property type="match status" value="1"/>
</dbReference>
<proteinExistence type="predicted"/>
<feature type="transmembrane region" description="Helical" evidence="1">
    <location>
        <begin position="340"/>
        <end position="356"/>
    </location>
</feature>
<protein>
    <submittedName>
        <fullName evidence="2">Efflux RND transporter permease subunit</fullName>
    </submittedName>
</protein>
<dbReference type="PANTHER" id="PTHR32063">
    <property type="match status" value="1"/>
</dbReference>
<feature type="transmembrane region" description="Helical" evidence="1">
    <location>
        <begin position="533"/>
        <end position="551"/>
    </location>
</feature>
<feature type="transmembrane region" description="Helical" evidence="1">
    <location>
        <begin position="363"/>
        <end position="383"/>
    </location>
</feature>
<evidence type="ECO:0000256" key="1">
    <source>
        <dbReference type="SAM" id="Phobius"/>
    </source>
</evidence>
<keyword evidence="1" id="KW-1133">Transmembrane helix</keyword>
<sequence>MNLPKFAVGRPVMTTMVFLGLMILGAVSFTRLQVDLLPEIDFPSISVMTTYEGAGPEEIETLITRPIEEAIGTVEGIDSIESFSAEGRSRVALRFVWGTNLDTALNDVRATIERVKAGLPEDAEDPVIFKFNLGSFPIMQLALSGELTEPQLRQLAELQLAPRLERVEGVASVDVRGGLKRQIQVVLDTERLRAFGLSPSSVVDALRAENRNLPAGNIERFDQSLLVRVLGEAGEPEDLQTLIVGSRSGVEGASVPIYLRDVAQVLDTFEDPSNVVRINGEPSLRLSVTNQSGTNTVEVAERVRAEIERINRDYDGRAYFTVTTDTSEYIEESIANVQDSVLVGAALAVLVLLFFLRSIRSTLIIAVGIPISIIGIFTLMYYFDITLNLISFGGVALGVGLLVDNAIVILENIFRRLEGGDDPEFAAVEGSREVATAIVASTITTLVVFVPVVFLTGFASIFFGQMAFVVSFALICSLAVAMTLIPMLASRFLKRGESMEGGEKGTIGRFLDALEKTYGNLADWCLGHPKTTLATVIAIFAGVMMLTPFVGTELLPEDDMSEVSVSLDLPVGTRIEVTERAIQQIEARIPDLVPEMELMETIVGTPGFYSTAGGESGEIEIKLVKPDKRERSSDEIATVLSRELKGMIPGGDVRVRAGGGLWILRVLQGGGERLEVQVRGYDLETADKLAEEVAEIMTSVDGITGANVSRKPGGKEVRLVPDREKLGAMGVQPSDVARQVQTYIQGTRASVLRTDGDEFDVIVRLPREERLGVEALLDAPIVIPGVGTALLGDIVSVEEVEGPLTIERENQGRVVDVRAYLSGERDLGTITADLRERINEMEIPDQFSVLVQGETEEQEETFAGLMVGILLAVVLVYMVMAAQFESFLQPLYIMFSIPLAGIGVVLMLLATGTTFNLQSFMGCIVLTGIVVNNAIVLVDYVNLMRREQGMGVAEAVALSARRRLRPILMTTATTVLALIPVALGLGEGGDTQAPLARAVIGGLFVSAAISLVVIPVIYNLVEGWRERRAQRA</sequence>
<feature type="transmembrane region" description="Helical" evidence="1">
    <location>
        <begin position="434"/>
        <end position="462"/>
    </location>
</feature>
<organism evidence="2 3">
    <name type="scientific">Lujinxingia vulgaris</name>
    <dbReference type="NCBI Taxonomy" id="2600176"/>
    <lineage>
        <taxon>Bacteria</taxon>
        <taxon>Deltaproteobacteria</taxon>
        <taxon>Bradymonadales</taxon>
        <taxon>Lujinxingiaceae</taxon>
        <taxon>Lujinxingia</taxon>
    </lineage>
</organism>
<feature type="transmembrane region" description="Helical" evidence="1">
    <location>
        <begin position="12"/>
        <end position="32"/>
    </location>
</feature>
<dbReference type="Gene3D" id="3.30.2090.10">
    <property type="entry name" value="Multidrug efflux transporter AcrB TolC docking domain, DN and DC subdomains"/>
    <property type="match status" value="2"/>
</dbReference>
<dbReference type="AlphaFoldDB" id="A0A5C6XPH7"/>